<name>C7IWQ0_ORYSJ</name>
<reference evidence="2" key="2">
    <citation type="journal article" date="2008" name="Nucleic Acids Res.">
        <title>The rice annotation project database (RAP-DB): 2008 update.</title>
        <authorList>
            <consortium name="The rice annotation project (RAP)"/>
        </authorList>
    </citation>
    <scope>GENOME REANNOTATION</scope>
    <source>
        <strain evidence="2">cv. Nipponbare</strain>
    </source>
</reference>
<reference evidence="1 2" key="1">
    <citation type="journal article" date="2005" name="Nature">
        <title>The map-based sequence of the rice genome.</title>
        <authorList>
            <consortium name="International rice genome sequencing project (IRGSP)"/>
            <person name="Matsumoto T."/>
            <person name="Wu J."/>
            <person name="Kanamori H."/>
            <person name="Katayose Y."/>
            <person name="Fujisawa M."/>
            <person name="Namiki N."/>
            <person name="Mizuno H."/>
            <person name="Yamamoto K."/>
            <person name="Antonio B.A."/>
            <person name="Baba T."/>
            <person name="Sakata K."/>
            <person name="Nagamura Y."/>
            <person name="Aoki H."/>
            <person name="Arikawa K."/>
            <person name="Arita K."/>
            <person name="Bito T."/>
            <person name="Chiden Y."/>
            <person name="Fujitsuka N."/>
            <person name="Fukunaka R."/>
            <person name="Hamada M."/>
            <person name="Harada C."/>
            <person name="Hayashi A."/>
            <person name="Hijishita S."/>
            <person name="Honda M."/>
            <person name="Hosokawa S."/>
            <person name="Ichikawa Y."/>
            <person name="Idonuma A."/>
            <person name="Iijima M."/>
            <person name="Ikeda M."/>
            <person name="Ikeno M."/>
            <person name="Ito K."/>
            <person name="Ito S."/>
            <person name="Ito T."/>
            <person name="Ito Y."/>
            <person name="Ito Y."/>
            <person name="Iwabuchi A."/>
            <person name="Kamiya K."/>
            <person name="Karasawa W."/>
            <person name="Kurita K."/>
            <person name="Katagiri S."/>
            <person name="Kikuta A."/>
            <person name="Kobayashi H."/>
            <person name="Kobayashi N."/>
            <person name="Machita K."/>
            <person name="Maehara T."/>
            <person name="Masukawa M."/>
            <person name="Mizubayashi T."/>
            <person name="Mukai Y."/>
            <person name="Nagasaki H."/>
            <person name="Nagata Y."/>
            <person name="Naito S."/>
            <person name="Nakashima M."/>
            <person name="Nakama Y."/>
            <person name="Nakamichi Y."/>
            <person name="Nakamura M."/>
            <person name="Meguro A."/>
            <person name="Negishi M."/>
            <person name="Ohta I."/>
            <person name="Ohta T."/>
            <person name="Okamoto M."/>
            <person name="Ono N."/>
            <person name="Saji S."/>
            <person name="Sakaguchi M."/>
            <person name="Sakai K."/>
            <person name="Shibata M."/>
            <person name="Shimokawa T."/>
            <person name="Song J."/>
            <person name="Takazaki Y."/>
            <person name="Terasawa K."/>
            <person name="Tsugane M."/>
            <person name="Tsuji K."/>
            <person name="Ueda S."/>
            <person name="Waki K."/>
            <person name="Yamagata H."/>
            <person name="Yamamoto M."/>
            <person name="Yamamoto S."/>
            <person name="Yamane H."/>
            <person name="Yoshiki S."/>
            <person name="Yoshihara R."/>
            <person name="Yukawa K."/>
            <person name="Zhong H."/>
            <person name="Yano M."/>
            <person name="Yuan Q."/>
            <person name="Ouyang S."/>
            <person name="Liu J."/>
            <person name="Jones K.M."/>
            <person name="Gansberger K."/>
            <person name="Moffat K."/>
            <person name="Hill J."/>
            <person name="Bera J."/>
            <person name="Fadrosh D."/>
            <person name="Jin S."/>
            <person name="Johri S."/>
            <person name="Kim M."/>
            <person name="Overton L."/>
            <person name="Reardon M."/>
            <person name="Tsitrin T."/>
            <person name="Vuong H."/>
            <person name="Weaver B."/>
            <person name="Ciecko A."/>
            <person name="Tallon L."/>
            <person name="Jackson J."/>
            <person name="Pai G."/>
            <person name="Aken S.V."/>
            <person name="Utterback T."/>
            <person name="Reidmuller S."/>
            <person name="Feldblyum T."/>
            <person name="Hsiao J."/>
            <person name="Zismann V."/>
            <person name="Iobst S."/>
            <person name="de Vazeille A.R."/>
            <person name="Buell C.R."/>
            <person name="Ying K."/>
            <person name="Li Y."/>
            <person name="Lu T."/>
            <person name="Huang Y."/>
            <person name="Zhao Q."/>
            <person name="Feng Q."/>
            <person name="Zhang L."/>
            <person name="Zhu J."/>
            <person name="Weng Q."/>
            <person name="Mu J."/>
            <person name="Lu Y."/>
            <person name="Fan D."/>
            <person name="Liu Y."/>
            <person name="Guan J."/>
            <person name="Zhang Y."/>
            <person name="Yu S."/>
            <person name="Liu X."/>
            <person name="Zhang Y."/>
            <person name="Hong G."/>
            <person name="Han B."/>
            <person name="Choisne N."/>
            <person name="Demange N."/>
            <person name="Orjeda G."/>
            <person name="Samain S."/>
            <person name="Cattolico L."/>
            <person name="Pelletier E."/>
            <person name="Couloux A."/>
            <person name="Segurens B."/>
            <person name="Wincker P."/>
            <person name="D'Hont A."/>
            <person name="Scarpelli C."/>
            <person name="Weissenbach J."/>
            <person name="Salanoubat M."/>
            <person name="Quetier F."/>
            <person name="Yu Y."/>
            <person name="Kim H.R."/>
            <person name="Rambo T."/>
            <person name="Currie J."/>
            <person name="Collura K."/>
            <person name="Luo M."/>
            <person name="Yang T."/>
            <person name="Ammiraju J.S.S."/>
            <person name="Engler F."/>
            <person name="Soderlund C."/>
            <person name="Wing R.A."/>
            <person name="Palmer L.E."/>
            <person name="de la Bastide M."/>
            <person name="Spiegel L."/>
            <person name="Nascimento L."/>
            <person name="Zutavern T."/>
            <person name="O'Shaughnessy A."/>
            <person name="Dike S."/>
            <person name="Dedhia N."/>
            <person name="Preston R."/>
            <person name="Balija V."/>
            <person name="McCombie W.R."/>
            <person name="Chow T."/>
            <person name="Chen H."/>
            <person name="Chung M."/>
            <person name="Chen C."/>
            <person name="Shaw J."/>
            <person name="Wu H."/>
            <person name="Hsiao K."/>
            <person name="Chao Y."/>
            <person name="Chu M."/>
            <person name="Cheng C."/>
            <person name="Hour A."/>
            <person name="Lee P."/>
            <person name="Lin S."/>
            <person name="Lin Y."/>
            <person name="Liou J."/>
            <person name="Liu S."/>
            <person name="Hsing Y."/>
            <person name="Raghuvanshi S."/>
            <person name="Mohanty A."/>
            <person name="Bharti A.K."/>
            <person name="Gaur A."/>
            <person name="Gupta V."/>
            <person name="Kumar D."/>
            <person name="Ravi V."/>
            <person name="Vij S."/>
            <person name="Kapur A."/>
            <person name="Khurana P."/>
            <person name="Khurana P."/>
            <person name="Khurana J.P."/>
            <person name="Tyagi A.K."/>
            <person name="Gaikwad K."/>
            <person name="Singh A."/>
            <person name="Dalal V."/>
            <person name="Srivastava S."/>
            <person name="Dixit A."/>
            <person name="Pal A.K."/>
            <person name="Ghazi I.A."/>
            <person name="Yadav M."/>
            <person name="Pandit A."/>
            <person name="Bhargava A."/>
            <person name="Sureshbabu K."/>
            <person name="Batra K."/>
            <person name="Sharma T.R."/>
            <person name="Mohapatra T."/>
            <person name="Singh N.K."/>
            <person name="Messing J."/>
            <person name="Nelson A.B."/>
            <person name="Fuks G."/>
            <person name="Kavchok S."/>
            <person name="Keizer G."/>
            <person name="Linton E."/>
            <person name="Llaca V."/>
            <person name="Song R."/>
            <person name="Tanyolac B."/>
            <person name="Young S."/>
            <person name="Ho-Il K."/>
            <person name="Hahn J.H."/>
            <person name="Sangsakoo G."/>
            <person name="Vanavichit A."/>
            <person name="de Mattos Luiz.A.T."/>
            <person name="Zimmer P.D."/>
            <person name="Malone G."/>
            <person name="Dellagostin O."/>
            <person name="de Oliveira A.C."/>
            <person name="Bevan M."/>
            <person name="Bancroft I."/>
            <person name="Minx P."/>
            <person name="Cordum H."/>
            <person name="Wilson R."/>
            <person name="Cheng Z."/>
            <person name="Jin W."/>
            <person name="Jiang J."/>
            <person name="Leong S.A."/>
            <person name="Iwama H."/>
            <person name="Gojobori T."/>
            <person name="Itoh T."/>
            <person name="Niimura Y."/>
            <person name="Fujii Y."/>
            <person name="Habara T."/>
            <person name="Sakai H."/>
            <person name="Sato Y."/>
            <person name="Wilson G."/>
            <person name="Kumar K."/>
            <person name="McCouch S."/>
            <person name="Juretic N."/>
            <person name="Hoen D."/>
            <person name="Wright S."/>
            <person name="Bruskiewich R."/>
            <person name="Bureau T."/>
            <person name="Miyao A."/>
            <person name="Hirochika H."/>
            <person name="Nishikawa T."/>
            <person name="Kadowaki K."/>
            <person name="Sugiura M."/>
            <person name="Burr B."/>
            <person name="Sasaki T."/>
        </authorList>
    </citation>
    <scope>NUCLEOTIDE SEQUENCE [LARGE SCALE GENOMIC DNA]</scope>
    <source>
        <strain evidence="2">cv. Nipponbare</strain>
    </source>
</reference>
<feature type="non-terminal residue" evidence="1">
    <location>
        <position position="1"/>
    </location>
</feature>
<protein>
    <submittedName>
        <fullName evidence="1">Os01g0590700 protein</fullName>
    </submittedName>
</protein>
<proteinExistence type="predicted"/>
<gene>
    <name evidence="1" type="ordered locus">Os01g0590700</name>
</gene>
<evidence type="ECO:0000313" key="1">
    <source>
        <dbReference type="EMBL" id="BAH91172.1"/>
    </source>
</evidence>
<dbReference type="AlphaFoldDB" id="C7IWQ0"/>
<sequence>KVLKDRTPHIRSLPNVTSWEITRGHCYYRVNPESLSHTMKVGMLLLHSTLRVLIPYTKQLYFHMVFLLEWSHKSLHQEILQLANKKSWPALMFVLVEQLLKSCCLGSTLLQLGRKMTSLLLKSLPKNWYYTVRPVILLIVCIWKNGQVYKCRPRLMQRC</sequence>
<dbReference type="Proteomes" id="UP000000763">
    <property type="component" value="Chromosome 1"/>
</dbReference>
<dbReference type="EMBL" id="AP008207">
    <property type="protein sequence ID" value="BAH91172.1"/>
    <property type="molecule type" value="Genomic_DNA"/>
</dbReference>
<accession>C7IWQ0</accession>
<organism evidence="1 2">
    <name type="scientific">Oryza sativa subsp. japonica</name>
    <name type="common">Rice</name>
    <dbReference type="NCBI Taxonomy" id="39947"/>
    <lineage>
        <taxon>Eukaryota</taxon>
        <taxon>Viridiplantae</taxon>
        <taxon>Streptophyta</taxon>
        <taxon>Embryophyta</taxon>
        <taxon>Tracheophyta</taxon>
        <taxon>Spermatophyta</taxon>
        <taxon>Magnoliopsida</taxon>
        <taxon>Liliopsida</taxon>
        <taxon>Poales</taxon>
        <taxon>Poaceae</taxon>
        <taxon>BOP clade</taxon>
        <taxon>Oryzoideae</taxon>
        <taxon>Oryzeae</taxon>
        <taxon>Oryzinae</taxon>
        <taxon>Oryza</taxon>
        <taxon>Oryza sativa</taxon>
    </lineage>
</organism>
<evidence type="ECO:0000313" key="2">
    <source>
        <dbReference type="Proteomes" id="UP000000763"/>
    </source>
</evidence>
<dbReference type="KEGG" id="dosa:Os01g0590700"/>